<evidence type="ECO:0000256" key="8">
    <source>
        <dbReference type="ARBA" id="ARBA00023034"/>
    </source>
</evidence>
<evidence type="ECO:0000256" key="4">
    <source>
        <dbReference type="ARBA" id="ARBA00022679"/>
    </source>
</evidence>
<keyword evidence="4" id="KW-0808">Transferase</keyword>
<dbReference type="EC" id="2.4.1.-" evidence="10"/>
<gene>
    <name evidence="12" type="ORF">TrCOL_g470</name>
</gene>
<proteinExistence type="inferred from homology"/>
<dbReference type="GO" id="GO:0016758">
    <property type="term" value="F:hexosyltransferase activity"/>
    <property type="evidence" value="ECO:0007669"/>
    <property type="project" value="InterPro"/>
</dbReference>
<organism evidence="12 13">
    <name type="scientific">Triparma columacea</name>
    <dbReference type="NCBI Taxonomy" id="722753"/>
    <lineage>
        <taxon>Eukaryota</taxon>
        <taxon>Sar</taxon>
        <taxon>Stramenopiles</taxon>
        <taxon>Ochrophyta</taxon>
        <taxon>Bolidophyceae</taxon>
        <taxon>Parmales</taxon>
        <taxon>Triparmaceae</taxon>
        <taxon>Triparma</taxon>
    </lineage>
</organism>
<keyword evidence="6" id="KW-0735">Signal-anchor</keyword>
<comment type="subcellular location">
    <subcellularLocation>
        <location evidence="1 10">Golgi apparatus membrane</location>
        <topology evidence="1 10">Single-pass type II membrane protein</topology>
    </subcellularLocation>
</comment>
<dbReference type="PANTHER" id="PTHR11214:SF3">
    <property type="entry name" value="BETA-1,3-GALACTOSYLTRANSFERASE 6"/>
    <property type="match status" value="1"/>
</dbReference>
<reference evidence="13" key="1">
    <citation type="journal article" date="2023" name="Commun. Biol.">
        <title>Genome analysis of Parmales, the sister group of diatoms, reveals the evolutionary specialization of diatoms from phago-mixotrophs to photoautotrophs.</title>
        <authorList>
            <person name="Ban H."/>
            <person name="Sato S."/>
            <person name="Yoshikawa S."/>
            <person name="Yamada K."/>
            <person name="Nakamura Y."/>
            <person name="Ichinomiya M."/>
            <person name="Sato N."/>
            <person name="Blanc-Mathieu R."/>
            <person name="Endo H."/>
            <person name="Kuwata A."/>
            <person name="Ogata H."/>
        </authorList>
    </citation>
    <scope>NUCLEOTIDE SEQUENCE [LARGE SCALE GENOMIC DNA]</scope>
</reference>
<evidence type="ECO:0000256" key="9">
    <source>
        <dbReference type="ARBA" id="ARBA00023136"/>
    </source>
</evidence>
<dbReference type="PANTHER" id="PTHR11214">
    <property type="entry name" value="BETA-1,3-N-ACETYLGLUCOSAMINYLTRANSFERASE"/>
    <property type="match status" value="1"/>
</dbReference>
<dbReference type="GO" id="GO:0000139">
    <property type="term" value="C:Golgi membrane"/>
    <property type="evidence" value="ECO:0007669"/>
    <property type="project" value="UniProtKB-SubCell"/>
</dbReference>
<evidence type="ECO:0000256" key="5">
    <source>
        <dbReference type="ARBA" id="ARBA00022692"/>
    </source>
</evidence>
<accession>A0A9W7LFW8</accession>
<evidence type="ECO:0000256" key="7">
    <source>
        <dbReference type="ARBA" id="ARBA00022989"/>
    </source>
</evidence>
<dbReference type="OrthoDB" id="2139606at2759"/>
<keyword evidence="3 10" id="KW-0328">Glycosyltransferase</keyword>
<comment type="similarity">
    <text evidence="2 10">Belongs to the glycosyltransferase 31 family.</text>
</comment>
<keyword evidence="9" id="KW-0472">Membrane</keyword>
<evidence type="ECO:0000313" key="13">
    <source>
        <dbReference type="Proteomes" id="UP001165065"/>
    </source>
</evidence>
<dbReference type="Pfam" id="PF01762">
    <property type="entry name" value="Galactosyl_T"/>
    <property type="match status" value="1"/>
</dbReference>
<comment type="caution">
    <text evidence="12">The sequence shown here is derived from an EMBL/GenBank/DDBJ whole genome shotgun (WGS) entry which is preliminary data.</text>
</comment>
<feature type="signal peptide" evidence="11">
    <location>
        <begin position="1"/>
        <end position="24"/>
    </location>
</feature>
<evidence type="ECO:0000256" key="1">
    <source>
        <dbReference type="ARBA" id="ARBA00004323"/>
    </source>
</evidence>
<dbReference type="Proteomes" id="UP001165065">
    <property type="component" value="Unassembled WGS sequence"/>
</dbReference>
<evidence type="ECO:0000256" key="3">
    <source>
        <dbReference type="ARBA" id="ARBA00022676"/>
    </source>
</evidence>
<keyword evidence="7" id="KW-1133">Transmembrane helix</keyword>
<protein>
    <recommendedName>
        <fullName evidence="10">Hexosyltransferase</fullName>
        <ecNumber evidence="10">2.4.1.-</ecNumber>
    </recommendedName>
</protein>
<keyword evidence="8 10" id="KW-0333">Golgi apparatus</keyword>
<keyword evidence="5" id="KW-0812">Transmembrane</keyword>
<keyword evidence="13" id="KW-1185">Reference proteome</keyword>
<keyword evidence="11" id="KW-0732">Signal</keyword>
<name>A0A9W7LFW8_9STRA</name>
<evidence type="ECO:0000313" key="12">
    <source>
        <dbReference type="EMBL" id="GMI48613.1"/>
    </source>
</evidence>
<evidence type="ECO:0000256" key="10">
    <source>
        <dbReference type="RuleBase" id="RU363063"/>
    </source>
</evidence>
<sequence>MQLYLPPSARLIALLLILIPLSFSTNLSLLSIEEATELSHHRISSFTQSLPCTDVTFDLDLFKSTVPPNSPALLSSFLKSSCPPPDLPPEPSNPTLALGVISKSTNVHHRLAIRGTWGSEVSGPPGGIRGVTRFWLALDSNSPGGLPPQALLEGWYFRDIMLINAEDSYLLTPLKSSALYSWGSSTSSYYTVRANDDVYIHWPAVLSTLSTIVPSRVYGPLIISGASMKIPRPVPLPHETLLSAQARHLSDQRVWTFLVGEYPSEAVPDFAQGNFVLISNDLLQGLRPPPGVPDDLALALHVHGRTGGNYRVPEMGDIAYAHEGRWVECGSGGGGWFNIHSEYFWRLWENRREGRGCHPAPPLPTRG</sequence>
<dbReference type="EMBL" id="BRYA01000410">
    <property type="protein sequence ID" value="GMI48613.1"/>
    <property type="molecule type" value="Genomic_DNA"/>
</dbReference>
<evidence type="ECO:0000256" key="2">
    <source>
        <dbReference type="ARBA" id="ARBA00008661"/>
    </source>
</evidence>
<dbReference type="AlphaFoldDB" id="A0A9W7LFW8"/>
<evidence type="ECO:0000256" key="6">
    <source>
        <dbReference type="ARBA" id="ARBA00022968"/>
    </source>
</evidence>
<feature type="chain" id="PRO_5040807241" description="Hexosyltransferase" evidence="11">
    <location>
        <begin position="25"/>
        <end position="367"/>
    </location>
</feature>
<dbReference type="InterPro" id="IPR002659">
    <property type="entry name" value="Glyco_trans_31"/>
</dbReference>
<evidence type="ECO:0000256" key="11">
    <source>
        <dbReference type="SAM" id="SignalP"/>
    </source>
</evidence>